<proteinExistence type="predicted"/>
<protein>
    <submittedName>
        <fullName evidence="1">Uncharacterized protein</fullName>
    </submittedName>
</protein>
<sequence>MCAQLKIGAMNISDYLKSIKKTKTELSQELNLSRPTLNQYIELFETGQKIDNERYNIIFGKLFSDESKTRVQFDNEMNSVRFLLERDRKYDIGNLRPEAADMVARIHNKLVYDMSDNKWNKKVYDFILIILSSYRSNAVIRELTGYFSDLNSGSDISDLSDESKAYYSYYYKCFREIKDDTPKMDEEEFKLFLKRREKLKLEREQNRDAKARNIQDKLKKILEEVESEYKDKSIDVSEDEMMAEVLRRMKR</sequence>
<evidence type="ECO:0000313" key="1">
    <source>
        <dbReference type="EMBL" id="SFP39217.1"/>
    </source>
</evidence>
<keyword evidence="2" id="KW-1185">Reference proteome</keyword>
<accession>A0A1I5PZ45</accession>
<evidence type="ECO:0000313" key="2">
    <source>
        <dbReference type="Proteomes" id="UP000182624"/>
    </source>
</evidence>
<dbReference type="AlphaFoldDB" id="A0A1I5PZ45"/>
<dbReference type="RefSeq" id="WP_207649885.1">
    <property type="nucleotide sequence ID" value="NZ_FOXO01000001.1"/>
</dbReference>
<dbReference type="EMBL" id="FOXO01000001">
    <property type="protein sequence ID" value="SFP39217.1"/>
    <property type="molecule type" value="Genomic_DNA"/>
</dbReference>
<organism evidence="1 2">
    <name type="scientific">Butyrivibrio proteoclasticus</name>
    <dbReference type="NCBI Taxonomy" id="43305"/>
    <lineage>
        <taxon>Bacteria</taxon>
        <taxon>Bacillati</taxon>
        <taxon>Bacillota</taxon>
        <taxon>Clostridia</taxon>
        <taxon>Lachnospirales</taxon>
        <taxon>Lachnospiraceae</taxon>
        <taxon>Butyrivibrio</taxon>
    </lineage>
</organism>
<dbReference type="Proteomes" id="UP000182624">
    <property type="component" value="Unassembled WGS sequence"/>
</dbReference>
<name>A0A1I5PZ45_9FIRM</name>
<gene>
    <name evidence="1" type="ORF">SAMN04487928_101216</name>
</gene>
<reference evidence="2" key="1">
    <citation type="submission" date="2016-10" db="EMBL/GenBank/DDBJ databases">
        <authorList>
            <person name="Varghese N."/>
            <person name="Submissions S."/>
        </authorList>
    </citation>
    <scope>NUCLEOTIDE SEQUENCE [LARGE SCALE GENOMIC DNA]</scope>
    <source>
        <strain evidence="2">P18</strain>
    </source>
</reference>